<protein>
    <submittedName>
        <fullName evidence="1">Uncharacterized protein</fullName>
    </submittedName>
</protein>
<accession>A0A834JH11</accession>
<evidence type="ECO:0000313" key="2">
    <source>
        <dbReference type="Proteomes" id="UP000614350"/>
    </source>
</evidence>
<evidence type="ECO:0000313" key="1">
    <source>
        <dbReference type="EMBL" id="KAF7386997.1"/>
    </source>
</evidence>
<gene>
    <name evidence="1" type="ORF">HZH66_011449</name>
</gene>
<dbReference type="Proteomes" id="UP000614350">
    <property type="component" value="Unassembled WGS sequence"/>
</dbReference>
<keyword evidence="2" id="KW-1185">Reference proteome</keyword>
<organism evidence="1 2">
    <name type="scientific">Vespula vulgaris</name>
    <name type="common">Yellow jacket</name>
    <name type="synonym">Wasp</name>
    <dbReference type="NCBI Taxonomy" id="7454"/>
    <lineage>
        <taxon>Eukaryota</taxon>
        <taxon>Metazoa</taxon>
        <taxon>Ecdysozoa</taxon>
        <taxon>Arthropoda</taxon>
        <taxon>Hexapoda</taxon>
        <taxon>Insecta</taxon>
        <taxon>Pterygota</taxon>
        <taxon>Neoptera</taxon>
        <taxon>Endopterygota</taxon>
        <taxon>Hymenoptera</taxon>
        <taxon>Apocrita</taxon>
        <taxon>Aculeata</taxon>
        <taxon>Vespoidea</taxon>
        <taxon>Vespidae</taxon>
        <taxon>Vespinae</taxon>
        <taxon>Vespula</taxon>
    </lineage>
</organism>
<proteinExistence type="predicted"/>
<dbReference type="EMBL" id="JACSEA010000013">
    <property type="protein sequence ID" value="KAF7386997.1"/>
    <property type="molecule type" value="Genomic_DNA"/>
</dbReference>
<name>A0A834JH11_VESVU</name>
<reference evidence="1" key="1">
    <citation type="journal article" date="2020" name="G3 (Bethesda)">
        <title>High-Quality Assemblies for Three Invasive Social Wasps from the &lt;i&gt;Vespula&lt;/i&gt; Genus.</title>
        <authorList>
            <person name="Harrop T.W.R."/>
            <person name="Guhlin J."/>
            <person name="McLaughlin G.M."/>
            <person name="Permina E."/>
            <person name="Stockwell P."/>
            <person name="Gilligan J."/>
            <person name="Le Lec M.F."/>
            <person name="Gruber M.A.M."/>
            <person name="Quinn O."/>
            <person name="Lovegrove M."/>
            <person name="Duncan E.J."/>
            <person name="Remnant E.J."/>
            <person name="Van Eeckhoven J."/>
            <person name="Graham B."/>
            <person name="Knapp R.A."/>
            <person name="Langford K.W."/>
            <person name="Kronenberg Z."/>
            <person name="Press M.O."/>
            <person name="Eacker S.M."/>
            <person name="Wilson-Rankin E.E."/>
            <person name="Purcell J."/>
            <person name="Lester P.J."/>
            <person name="Dearden P.K."/>
        </authorList>
    </citation>
    <scope>NUCLEOTIDE SEQUENCE</scope>
    <source>
        <strain evidence="1">Marl-1</strain>
    </source>
</reference>
<sequence length="75" mass="8619">MVRKKGVKIFSEETKEKKPKCRVITSVTLEKNDNADTDVFPIQQFCDPIFLEEILKTMLRNIMVPKPNGLTTNAH</sequence>
<comment type="caution">
    <text evidence="1">The sequence shown here is derived from an EMBL/GenBank/DDBJ whole genome shotgun (WGS) entry which is preliminary data.</text>
</comment>
<dbReference type="AlphaFoldDB" id="A0A834JH11"/>